<dbReference type="GO" id="GO:0016740">
    <property type="term" value="F:transferase activity"/>
    <property type="evidence" value="ECO:0007669"/>
    <property type="project" value="UniProtKB-KW"/>
</dbReference>
<keyword evidence="2" id="KW-0808">Transferase</keyword>
<dbReference type="AlphaFoldDB" id="A0A8J3LNV7"/>
<dbReference type="InterPro" id="IPR003673">
    <property type="entry name" value="CoA-Trfase_fam_III"/>
</dbReference>
<accession>A0A8J3LNV7</accession>
<name>A0A8J3LNV7_9ACTN</name>
<evidence type="ECO:0000313" key="2">
    <source>
        <dbReference type="EMBL" id="GIG74819.1"/>
    </source>
</evidence>
<sequence length="456" mass="47648">MNEGATSETVVDAVAGICRDLGVDAPTGIDITGDGVLASPYRVDAAATAAVAATTLAAGRLWQARGGPQPRVRVDVRHAALAFRTERYLRIDGAAPAVWADLSGDYRSADGWVRLHANYPAHRDAITRALGVPEDRDRAASAVAGRAAVDVEDAVVAAGGAAAALRTPAEWAAHPQGGTVAGLPLVDLQRIGDAPARPLPAADRPLDGVRVLDLSRVIAGPVAGRTLAAYGADVLRVGADQLALVPALVVDTGFGKRFTHLDLRTDAGREALRNLIREADVVLQAFRPGALEGLGFGPRECASLRPGLVYVSISAWGEAGPWRQRRGFDSLVQLATGIAWSDTGRPVPLPAQTLDHGTGWLAAMAAMEGLRRRACVGGSWHARLSLARTARWLDGLGRSTAGTGAGEPDYPTDLVSTMDSDFGALGYVRPPGTLDGYTPRWTTPPHRPGADAPSWG</sequence>
<gene>
    <name evidence="2" type="ORF">Pfl04_32230</name>
</gene>
<reference evidence="2" key="1">
    <citation type="submission" date="2021-01" db="EMBL/GenBank/DDBJ databases">
        <title>Whole genome shotgun sequence of Planosporangium flavigriseum NBRC 105377.</title>
        <authorList>
            <person name="Komaki H."/>
            <person name="Tamura T."/>
        </authorList>
    </citation>
    <scope>NUCLEOTIDE SEQUENCE</scope>
    <source>
        <strain evidence="2">NBRC 105377</strain>
    </source>
</reference>
<dbReference type="InterPro" id="IPR023606">
    <property type="entry name" value="CoA-Trfase_III_dom_1_sf"/>
</dbReference>
<dbReference type="Gene3D" id="3.40.50.10540">
    <property type="entry name" value="Crotonobetainyl-coa:carnitine coa-transferase, domain 1"/>
    <property type="match status" value="1"/>
</dbReference>
<dbReference type="PANTHER" id="PTHR48228">
    <property type="entry name" value="SUCCINYL-COA--D-CITRAMALATE COA-TRANSFERASE"/>
    <property type="match status" value="1"/>
</dbReference>
<protein>
    <submittedName>
        <fullName evidence="2">CoA transferase</fullName>
    </submittedName>
</protein>
<dbReference type="Pfam" id="PF02515">
    <property type="entry name" value="CoA_transf_3"/>
    <property type="match status" value="1"/>
</dbReference>
<evidence type="ECO:0000256" key="1">
    <source>
        <dbReference type="SAM" id="MobiDB-lite"/>
    </source>
</evidence>
<proteinExistence type="predicted"/>
<organism evidence="2 3">
    <name type="scientific">Planosporangium flavigriseum</name>
    <dbReference type="NCBI Taxonomy" id="373681"/>
    <lineage>
        <taxon>Bacteria</taxon>
        <taxon>Bacillati</taxon>
        <taxon>Actinomycetota</taxon>
        <taxon>Actinomycetes</taxon>
        <taxon>Micromonosporales</taxon>
        <taxon>Micromonosporaceae</taxon>
        <taxon>Planosporangium</taxon>
    </lineage>
</organism>
<dbReference type="EMBL" id="BONU01000022">
    <property type="protein sequence ID" value="GIG74819.1"/>
    <property type="molecule type" value="Genomic_DNA"/>
</dbReference>
<evidence type="ECO:0000313" key="3">
    <source>
        <dbReference type="Proteomes" id="UP000653674"/>
    </source>
</evidence>
<dbReference type="Proteomes" id="UP000653674">
    <property type="component" value="Unassembled WGS sequence"/>
</dbReference>
<dbReference type="InterPro" id="IPR050509">
    <property type="entry name" value="CoA-transferase_III"/>
</dbReference>
<keyword evidence="3" id="KW-1185">Reference proteome</keyword>
<dbReference type="PANTHER" id="PTHR48228:SF4">
    <property type="entry name" value="BLR3030 PROTEIN"/>
    <property type="match status" value="1"/>
</dbReference>
<dbReference type="RefSeq" id="WP_168077416.1">
    <property type="nucleotide sequence ID" value="NZ_BAAAQJ010000007.1"/>
</dbReference>
<comment type="caution">
    <text evidence="2">The sequence shown here is derived from an EMBL/GenBank/DDBJ whole genome shotgun (WGS) entry which is preliminary data.</text>
</comment>
<dbReference type="SUPFAM" id="SSF89796">
    <property type="entry name" value="CoA-transferase family III (CaiB/BaiF)"/>
    <property type="match status" value="2"/>
</dbReference>
<feature type="region of interest" description="Disordered" evidence="1">
    <location>
        <begin position="435"/>
        <end position="456"/>
    </location>
</feature>